<name>A0A654TP09_MYCTX</name>
<dbReference type="Proteomes" id="UP000045842">
    <property type="component" value="Unassembled WGS sequence"/>
</dbReference>
<evidence type="ECO:0000313" key="4">
    <source>
        <dbReference type="EMBL" id="COW18685.1"/>
    </source>
</evidence>
<accession>A0A654TP09</accession>
<sequence>MWLVRRRMRNARPWARGRMRLAVGPWSAYTVATTKVAGSSPPLFCALAAALAITLATGPLAACGAQRRMSSASDTDLPRTRSITRRAFLGDTRTNRALATAEGYSVALVAAVIAACSFGRL</sequence>
<evidence type="ECO:0000313" key="8">
    <source>
        <dbReference type="Proteomes" id="UP000048600"/>
    </source>
</evidence>
<dbReference type="EMBL" id="CQQC01000794">
    <property type="protein sequence ID" value="CNV41695.1"/>
    <property type="molecule type" value="Genomic_DNA"/>
</dbReference>
<dbReference type="Proteomes" id="UP000048600">
    <property type="component" value="Unassembled WGS sequence"/>
</dbReference>
<proteinExistence type="predicted"/>
<dbReference type="Proteomes" id="UP000046947">
    <property type="component" value="Unassembled WGS sequence"/>
</dbReference>
<dbReference type="EMBL" id="CSAD01000589">
    <property type="protein sequence ID" value="COW18685.1"/>
    <property type="molecule type" value="Genomic_DNA"/>
</dbReference>
<gene>
    <name evidence="2" type="ORF">ERS007661_02322</name>
    <name evidence="4" type="ORF">ERS007679_03323</name>
    <name evidence="1" type="ORF">ERS007688_02435</name>
    <name evidence="3" type="ORF">ERS007741_01508</name>
</gene>
<dbReference type="Proteomes" id="UP000039217">
    <property type="component" value="Unassembled WGS sequence"/>
</dbReference>
<reference evidence="5 6" key="1">
    <citation type="submission" date="2015-03" db="EMBL/GenBank/DDBJ databases">
        <authorList>
            <consortium name="Pathogen Informatics"/>
        </authorList>
    </citation>
    <scope>NUCLEOTIDE SEQUENCE [LARGE SCALE GENOMIC DNA]</scope>
    <source>
        <strain evidence="2 5">D00501624</strain>
        <strain evidence="4 6">G09801536</strain>
        <strain evidence="1 7">H09601792</strain>
        <strain evidence="3 8">P00601463</strain>
    </source>
</reference>
<evidence type="ECO:0000313" key="2">
    <source>
        <dbReference type="EMBL" id="CNV41695.1"/>
    </source>
</evidence>
<organism evidence="1 7">
    <name type="scientific">Mycobacterium tuberculosis</name>
    <dbReference type="NCBI Taxonomy" id="1773"/>
    <lineage>
        <taxon>Bacteria</taxon>
        <taxon>Bacillati</taxon>
        <taxon>Actinomycetota</taxon>
        <taxon>Actinomycetes</taxon>
        <taxon>Mycobacteriales</taxon>
        <taxon>Mycobacteriaceae</taxon>
        <taxon>Mycobacterium</taxon>
        <taxon>Mycobacterium tuberculosis complex</taxon>
    </lineage>
</organism>
<evidence type="ECO:0000313" key="1">
    <source>
        <dbReference type="EMBL" id="CFE55325.1"/>
    </source>
</evidence>
<evidence type="ECO:0000313" key="3">
    <source>
        <dbReference type="EMBL" id="COW10890.1"/>
    </source>
</evidence>
<dbReference type="AlphaFoldDB" id="A0A654TP09"/>
<evidence type="ECO:0000313" key="6">
    <source>
        <dbReference type="Proteomes" id="UP000045842"/>
    </source>
</evidence>
<protein>
    <submittedName>
        <fullName evidence="1">Uncharacterized protein</fullName>
    </submittedName>
</protein>
<evidence type="ECO:0000313" key="5">
    <source>
        <dbReference type="Proteomes" id="UP000039217"/>
    </source>
</evidence>
<dbReference type="EMBL" id="CFOH01000407">
    <property type="protein sequence ID" value="CFE55325.1"/>
    <property type="molecule type" value="Genomic_DNA"/>
</dbReference>
<dbReference type="EMBL" id="CHKL01000133">
    <property type="protein sequence ID" value="COW10890.1"/>
    <property type="molecule type" value="Genomic_DNA"/>
</dbReference>
<evidence type="ECO:0000313" key="7">
    <source>
        <dbReference type="Proteomes" id="UP000046947"/>
    </source>
</evidence>